<evidence type="ECO:0000259" key="2">
    <source>
        <dbReference type="Pfam" id="PF04909"/>
    </source>
</evidence>
<dbReference type="EMBL" id="FNCY01000034">
    <property type="protein sequence ID" value="SDI83017.1"/>
    <property type="molecule type" value="Genomic_DNA"/>
</dbReference>
<dbReference type="InterPro" id="IPR032465">
    <property type="entry name" value="ACMSD"/>
</dbReference>
<dbReference type="GO" id="GO:0019748">
    <property type="term" value="P:secondary metabolic process"/>
    <property type="evidence" value="ECO:0007669"/>
    <property type="project" value="TreeGrafter"/>
</dbReference>
<dbReference type="InterPro" id="IPR032466">
    <property type="entry name" value="Metal_Hydrolase"/>
</dbReference>
<dbReference type="PANTHER" id="PTHR21240">
    <property type="entry name" value="2-AMINO-3-CARBOXYLMUCONATE-6-SEMIALDEHYDE DECARBOXYLASE"/>
    <property type="match status" value="1"/>
</dbReference>
<proteinExistence type="predicted"/>
<keyword evidence="1" id="KW-0456">Lyase</keyword>
<reference evidence="3 4" key="1">
    <citation type="submission" date="2016-10" db="EMBL/GenBank/DDBJ databases">
        <authorList>
            <person name="de Groot N.N."/>
        </authorList>
    </citation>
    <scope>NUCLEOTIDE SEQUENCE [LARGE SCALE GENOMIC DNA]</scope>
    <source>
        <strain evidence="3 4">DSM 5885</strain>
    </source>
</reference>
<dbReference type="Proteomes" id="UP000198607">
    <property type="component" value="Unassembled WGS sequence"/>
</dbReference>
<organism evidence="3 4">
    <name type="scientific">Propionivibrio dicarboxylicus</name>
    <dbReference type="NCBI Taxonomy" id="83767"/>
    <lineage>
        <taxon>Bacteria</taxon>
        <taxon>Pseudomonadati</taxon>
        <taxon>Pseudomonadota</taxon>
        <taxon>Betaproteobacteria</taxon>
        <taxon>Rhodocyclales</taxon>
        <taxon>Rhodocyclaceae</taxon>
        <taxon>Propionivibrio</taxon>
    </lineage>
</organism>
<keyword evidence="4" id="KW-1185">Reference proteome</keyword>
<accession>A0A1G8NS81</accession>
<gene>
    <name evidence="3" type="ORF">SAMN05660652_04103</name>
</gene>
<dbReference type="RefSeq" id="WP_218122837.1">
    <property type="nucleotide sequence ID" value="NZ_FNCY01000034.1"/>
</dbReference>
<feature type="domain" description="Amidohydrolase-related" evidence="2">
    <location>
        <begin position="65"/>
        <end position="334"/>
    </location>
</feature>
<dbReference type="AlphaFoldDB" id="A0A1G8NS81"/>
<dbReference type="GO" id="GO:0016787">
    <property type="term" value="F:hydrolase activity"/>
    <property type="evidence" value="ECO:0007669"/>
    <property type="project" value="InterPro"/>
</dbReference>
<dbReference type="Gene3D" id="3.20.20.140">
    <property type="entry name" value="Metal-dependent hydrolases"/>
    <property type="match status" value="1"/>
</dbReference>
<dbReference type="GO" id="GO:0016831">
    <property type="term" value="F:carboxy-lyase activity"/>
    <property type="evidence" value="ECO:0007669"/>
    <property type="project" value="InterPro"/>
</dbReference>
<evidence type="ECO:0000313" key="4">
    <source>
        <dbReference type="Proteomes" id="UP000198607"/>
    </source>
</evidence>
<name>A0A1G8NS81_9RHOO</name>
<protein>
    <submittedName>
        <fullName evidence="3">Aminocarboxymuconate-semialdehyde decarboxylase</fullName>
    </submittedName>
</protein>
<dbReference type="InterPro" id="IPR006680">
    <property type="entry name" value="Amidohydro-rel"/>
</dbReference>
<dbReference type="PANTHER" id="PTHR21240:SF28">
    <property type="entry name" value="ISO-OROTATE DECARBOXYLASE (EUROFUNG)"/>
    <property type="match status" value="1"/>
</dbReference>
<evidence type="ECO:0000313" key="3">
    <source>
        <dbReference type="EMBL" id="SDI83017.1"/>
    </source>
</evidence>
<dbReference type="STRING" id="83767.SAMN05660652_04103"/>
<dbReference type="Pfam" id="PF04909">
    <property type="entry name" value="Amidohydro_2"/>
    <property type="match status" value="1"/>
</dbReference>
<sequence length="339" mass="38893">MKLDIYTHIFPSAYFAKLNEIITDKAKLKRWFNLDTLYDLKARFEIMDRYPDYAQVLSLSPPPLEALAGPDQTPEMARIANDGLAELVDQYPDRFPAWVASLPMNNVAASLEEIERAFAMGAVGVQLFTNIKGLPLDHPDFEPVLDLIVGKHGKPIWLHPARTAQFSDYASEKKSKYEIWWTFGWPYETSAAMARLVFSGFFERYPDMRVIAHHSGAMIPFFDGRVGHGWDELGSRTDDEDYESILKRMPQRPIDYFRQFYTDTAVLGSRSAIRCGIDFFGASQRTLFGTDFPFDKERGELVIRDTIAAIDSLDISESDRTRIYYENAKKLLNLQNKKQ</sequence>
<dbReference type="SUPFAM" id="SSF51556">
    <property type="entry name" value="Metallo-dependent hydrolases"/>
    <property type="match status" value="1"/>
</dbReference>
<dbReference type="GO" id="GO:0005737">
    <property type="term" value="C:cytoplasm"/>
    <property type="evidence" value="ECO:0007669"/>
    <property type="project" value="TreeGrafter"/>
</dbReference>
<evidence type="ECO:0000256" key="1">
    <source>
        <dbReference type="ARBA" id="ARBA00023239"/>
    </source>
</evidence>